<dbReference type="PANTHER" id="PTHR35936:SF17">
    <property type="entry name" value="ARGININE-BINDING EXTRACELLULAR PROTEIN ARTP"/>
    <property type="match status" value="1"/>
</dbReference>
<reference evidence="4 5" key="1">
    <citation type="submission" date="2019-09" db="EMBL/GenBank/DDBJ databases">
        <title>Phylogenetic characterization of a novel taxon of the genus Bifidobacterium: Bifidobacterium choloepi sp. nov.</title>
        <authorList>
            <person name="Modesto M."/>
            <person name="Satti M."/>
        </authorList>
    </citation>
    <scope>NUCLEOTIDE SEQUENCE [LARGE SCALE GENOMIC DNA]</scope>
    <source>
        <strain evidence="4 5">BRDM6</strain>
    </source>
</reference>
<keyword evidence="5" id="KW-1185">Reference proteome</keyword>
<feature type="chain" id="PRO_5026105060" evidence="2">
    <location>
        <begin position="27"/>
        <end position="310"/>
    </location>
</feature>
<dbReference type="InterPro" id="IPR001638">
    <property type="entry name" value="Solute-binding_3/MltF_N"/>
</dbReference>
<dbReference type="PROSITE" id="PS51257">
    <property type="entry name" value="PROKAR_LIPOPROTEIN"/>
    <property type="match status" value="1"/>
</dbReference>
<evidence type="ECO:0000256" key="2">
    <source>
        <dbReference type="SAM" id="SignalP"/>
    </source>
</evidence>
<name>A0A6I5N6Q2_9BIFI</name>
<dbReference type="SUPFAM" id="SSF53850">
    <property type="entry name" value="Periplasmic binding protein-like II"/>
    <property type="match status" value="1"/>
</dbReference>
<evidence type="ECO:0000313" key="4">
    <source>
        <dbReference type="EMBL" id="NEG69481.1"/>
    </source>
</evidence>
<protein>
    <submittedName>
        <fullName evidence="4">ABC transporter substrate-binding protein</fullName>
    </submittedName>
</protein>
<comment type="caution">
    <text evidence="4">The sequence shown here is derived from an EMBL/GenBank/DDBJ whole genome shotgun (WGS) entry which is preliminary data.</text>
</comment>
<proteinExistence type="predicted"/>
<dbReference type="Proteomes" id="UP000469292">
    <property type="component" value="Unassembled WGS sequence"/>
</dbReference>
<evidence type="ECO:0000313" key="5">
    <source>
        <dbReference type="Proteomes" id="UP000469292"/>
    </source>
</evidence>
<dbReference type="AlphaFoldDB" id="A0A6I5N6Q2"/>
<sequence>MTVFASRLRLVVAVALGAALCLGAGACGTTDDSASDDSSATVSSYDVSNVQEDATIAALVPDAVKSDGKLTVGMDTSYAPAEFLDADGKTPVGFDVDIVKALSKVMGLEADPETASFDLIIPSVGSKYDLGVSSFTITKERMEAVDFVSLYNSGSTWVVQKGNPSNVDPSDICGLKVAVQTGTMQESAVNEMSQQCVADGKSKVDVLSSSLQTDVTTNVATGKADAFYADTPVAGYAIEQTSDTLQTIGEEEGTALEGIVVQKGDTAMAQATQQALQKLIDDGTYEAILKNWGVEAGAIKTAEINPTPAS</sequence>
<keyword evidence="1 2" id="KW-0732">Signal</keyword>
<feature type="domain" description="Solute-binding protein family 3/N-terminal" evidence="3">
    <location>
        <begin position="69"/>
        <end position="296"/>
    </location>
</feature>
<dbReference type="SMART" id="SM00062">
    <property type="entry name" value="PBPb"/>
    <property type="match status" value="1"/>
</dbReference>
<evidence type="ECO:0000256" key="1">
    <source>
        <dbReference type="ARBA" id="ARBA00022729"/>
    </source>
</evidence>
<dbReference type="RefSeq" id="WP_163227041.1">
    <property type="nucleotide sequence ID" value="NZ_VYSG01000001.1"/>
</dbReference>
<evidence type="ECO:0000259" key="3">
    <source>
        <dbReference type="SMART" id="SM00062"/>
    </source>
</evidence>
<dbReference type="CDD" id="cd01004">
    <property type="entry name" value="PBP2_MidA_like"/>
    <property type="match status" value="1"/>
</dbReference>
<gene>
    <name evidence="4" type="ORF">F6S87_02350</name>
</gene>
<dbReference type="PANTHER" id="PTHR35936">
    <property type="entry name" value="MEMBRANE-BOUND LYTIC MUREIN TRANSGLYCOSYLASE F"/>
    <property type="match status" value="1"/>
</dbReference>
<dbReference type="Pfam" id="PF00497">
    <property type="entry name" value="SBP_bac_3"/>
    <property type="match status" value="1"/>
</dbReference>
<organism evidence="4 5">
    <name type="scientific">Bifidobacterium choloepi</name>
    <dbReference type="NCBI Taxonomy" id="2614131"/>
    <lineage>
        <taxon>Bacteria</taxon>
        <taxon>Bacillati</taxon>
        <taxon>Actinomycetota</taxon>
        <taxon>Actinomycetes</taxon>
        <taxon>Bifidobacteriales</taxon>
        <taxon>Bifidobacteriaceae</taxon>
        <taxon>Bifidobacterium</taxon>
    </lineage>
</organism>
<accession>A0A6I5N6Q2</accession>
<feature type="signal peptide" evidence="2">
    <location>
        <begin position="1"/>
        <end position="26"/>
    </location>
</feature>
<dbReference type="Gene3D" id="3.40.190.10">
    <property type="entry name" value="Periplasmic binding protein-like II"/>
    <property type="match status" value="2"/>
</dbReference>
<dbReference type="EMBL" id="VYSG01000001">
    <property type="protein sequence ID" value="NEG69481.1"/>
    <property type="molecule type" value="Genomic_DNA"/>
</dbReference>